<dbReference type="SUPFAM" id="SSF55120">
    <property type="entry name" value="Pseudouridine synthase"/>
    <property type="match status" value="1"/>
</dbReference>
<name>A0A2R6AK74_9ARCH</name>
<dbReference type="InterPro" id="IPR032819">
    <property type="entry name" value="TruB_C"/>
</dbReference>
<dbReference type="Pfam" id="PF01509">
    <property type="entry name" value="TruB_N"/>
    <property type="match status" value="1"/>
</dbReference>
<dbReference type="GO" id="GO:0003723">
    <property type="term" value="F:RNA binding"/>
    <property type="evidence" value="ECO:0007669"/>
    <property type="project" value="InterPro"/>
</dbReference>
<dbReference type="InterPro" id="IPR002478">
    <property type="entry name" value="PUA"/>
</dbReference>
<evidence type="ECO:0000256" key="1">
    <source>
        <dbReference type="ARBA" id="ARBA00023235"/>
    </source>
</evidence>
<dbReference type="PANTHER" id="PTHR23127:SF0">
    <property type="entry name" value="H_ACA RIBONUCLEOPROTEIN COMPLEX SUBUNIT DKC1"/>
    <property type="match status" value="1"/>
</dbReference>
<feature type="domain" description="Pseudouridine synthase II N-terminal" evidence="3">
    <location>
        <begin position="2"/>
        <end position="96"/>
    </location>
</feature>
<sequence>MSGVLTISFNVANRILHWIMNTRKEYVGILKLHAEVKLEDLKKVFSEFEAEIFQTPPQKAAVKRQIRKRRIYELKIIEIKGRYVLFRALTDAGTYIRKLCFDIGEALGVGASMVELRRTKSGSFTEEDAVTLNQLAYALHLYKTQGDEDKLYKYFVPVERAINDLPVIIVRESAATNLYKGAALTMPGVLCASKNLERNKEVLVYSQKGDLIEIAKAKKGINDILNSKSGIVAVPVRVLDPIKQD</sequence>
<dbReference type="Pfam" id="PF01472">
    <property type="entry name" value="PUA"/>
    <property type="match status" value="1"/>
</dbReference>
<gene>
    <name evidence="5" type="ORF">B9Q02_00950</name>
</gene>
<protein>
    <submittedName>
        <fullName evidence="5">tRNA pseudouridine(55) synthase TruB</fullName>
    </submittedName>
</protein>
<dbReference type="NCBIfam" id="TIGR00425">
    <property type="entry name" value="CBF5"/>
    <property type="match status" value="1"/>
</dbReference>
<keyword evidence="1" id="KW-0413">Isomerase</keyword>
<evidence type="ECO:0000259" key="4">
    <source>
        <dbReference type="Pfam" id="PF16198"/>
    </source>
</evidence>
<dbReference type="InterPro" id="IPR004802">
    <property type="entry name" value="tRNA_PsdUridine_synth_B_fam"/>
</dbReference>
<evidence type="ECO:0000313" key="5">
    <source>
        <dbReference type="EMBL" id="PSN86764.1"/>
    </source>
</evidence>
<dbReference type="SUPFAM" id="SSF88697">
    <property type="entry name" value="PUA domain-like"/>
    <property type="match status" value="1"/>
</dbReference>
<feature type="domain" description="tRNA pseudouridylate synthase B C-terminal" evidence="4">
    <location>
        <begin position="97"/>
        <end position="162"/>
    </location>
</feature>
<dbReference type="Proteomes" id="UP000240569">
    <property type="component" value="Unassembled WGS sequence"/>
</dbReference>
<accession>A0A2R6AK74</accession>
<dbReference type="Gene3D" id="2.30.130.10">
    <property type="entry name" value="PUA domain"/>
    <property type="match status" value="1"/>
</dbReference>
<dbReference type="InterPro" id="IPR002501">
    <property type="entry name" value="PsdUridine_synth_N"/>
</dbReference>
<dbReference type="PANTHER" id="PTHR23127">
    <property type="entry name" value="CENTROMERE/MICROTUBULE BINDING PROTEIN CBF5"/>
    <property type="match status" value="1"/>
</dbReference>
<dbReference type="GO" id="GO:0031120">
    <property type="term" value="P:snRNA pseudouridine synthesis"/>
    <property type="evidence" value="ECO:0007669"/>
    <property type="project" value="TreeGrafter"/>
</dbReference>
<dbReference type="InterPro" id="IPR036974">
    <property type="entry name" value="PUA_sf"/>
</dbReference>
<dbReference type="PROSITE" id="PS50890">
    <property type="entry name" value="PUA"/>
    <property type="match status" value="1"/>
</dbReference>
<dbReference type="NCBIfam" id="NF003280">
    <property type="entry name" value="PRK04270.1"/>
    <property type="match status" value="1"/>
</dbReference>
<dbReference type="GO" id="GO:0031118">
    <property type="term" value="P:rRNA pseudouridine synthesis"/>
    <property type="evidence" value="ECO:0007669"/>
    <property type="project" value="TreeGrafter"/>
</dbReference>
<evidence type="ECO:0000313" key="6">
    <source>
        <dbReference type="Proteomes" id="UP000240569"/>
    </source>
</evidence>
<dbReference type="InterPro" id="IPR015947">
    <property type="entry name" value="PUA-like_sf"/>
</dbReference>
<dbReference type="AlphaFoldDB" id="A0A2R6AK74"/>
<dbReference type="EMBL" id="NEXD01000002">
    <property type="protein sequence ID" value="PSN86764.1"/>
    <property type="molecule type" value="Genomic_DNA"/>
</dbReference>
<reference evidence="5 6" key="1">
    <citation type="submission" date="2017-04" db="EMBL/GenBank/DDBJ databases">
        <title>Novel microbial lineages endemic to geothermal iron-oxide mats fill important gaps in the evolutionary history of Archaea.</title>
        <authorList>
            <person name="Jay Z.J."/>
            <person name="Beam J.P."/>
            <person name="Dlakic M."/>
            <person name="Rusch D.B."/>
            <person name="Kozubal M.A."/>
            <person name="Inskeep W.P."/>
        </authorList>
    </citation>
    <scope>NUCLEOTIDE SEQUENCE [LARGE SCALE GENOMIC DNA]</scope>
    <source>
        <strain evidence="5">BE_D</strain>
    </source>
</reference>
<organism evidence="5 6">
    <name type="scientific">Candidatus Marsarchaeota G1 archaeon BE_D</name>
    <dbReference type="NCBI Taxonomy" id="1978156"/>
    <lineage>
        <taxon>Archaea</taxon>
        <taxon>Candidatus Marsarchaeota</taxon>
        <taxon>Candidatus Marsarchaeota group 1</taxon>
    </lineage>
</organism>
<dbReference type="GO" id="GO:1990481">
    <property type="term" value="P:mRNA pseudouridine synthesis"/>
    <property type="evidence" value="ECO:0007669"/>
    <property type="project" value="TreeGrafter"/>
</dbReference>
<feature type="domain" description="PUA" evidence="2">
    <location>
        <begin position="166"/>
        <end position="235"/>
    </location>
</feature>
<dbReference type="GO" id="GO:0009982">
    <property type="term" value="F:pseudouridine synthase activity"/>
    <property type="evidence" value="ECO:0007669"/>
    <property type="project" value="InterPro"/>
</dbReference>
<evidence type="ECO:0000259" key="3">
    <source>
        <dbReference type="Pfam" id="PF01509"/>
    </source>
</evidence>
<evidence type="ECO:0000259" key="2">
    <source>
        <dbReference type="Pfam" id="PF01472"/>
    </source>
</evidence>
<dbReference type="InterPro" id="IPR020103">
    <property type="entry name" value="PsdUridine_synth_cat_dom_sf"/>
</dbReference>
<dbReference type="GO" id="GO:0000495">
    <property type="term" value="P:box H/ACA sno(s)RNA 3'-end processing"/>
    <property type="evidence" value="ECO:0007669"/>
    <property type="project" value="TreeGrafter"/>
</dbReference>
<dbReference type="Pfam" id="PF16198">
    <property type="entry name" value="TruB_C_2"/>
    <property type="match status" value="1"/>
</dbReference>
<dbReference type="Gene3D" id="3.30.2350.10">
    <property type="entry name" value="Pseudouridine synthase"/>
    <property type="match status" value="1"/>
</dbReference>
<proteinExistence type="predicted"/>
<comment type="caution">
    <text evidence="5">The sequence shown here is derived from an EMBL/GenBank/DDBJ whole genome shotgun (WGS) entry which is preliminary data.</text>
</comment>